<evidence type="ECO:0000256" key="3">
    <source>
        <dbReference type="SAM" id="MobiDB-lite"/>
    </source>
</evidence>
<comment type="similarity">
    <text evidence="2">Belongs to the ustYa family.</text>
</comment>
<dbReference type="OrthoDB" id="3687641at2759"/>
<sequence length="306" mass="35293">MVSLEREYAPLVPEDEFENEKDVDQTPDDEGASESACRCCRGGSWSRRTVQLTKTKLVLCGVALVGVFLLGFATNLLLNDGNSQKAQIYDTDFGPARKSVELEQVRFSGSAQFDDEGEPYFDYDEHETVYTGTPTKAMDRAWNKLIRHRYFLINDEEALQAWGPDYEQYYRYPDSPKHEGGYVAGLDVLHTLHCVNMLRKALYKDHYQEHQHGSAKFQQYHIDHCLDIVRQNVQCNGDLTLIPTRWWEGMGKNGRNFIESDQVHTCRNFAKIREWGYQRFNRTHRVGKQHPPPANLAKHLEAIDSS</sequence>
<evidence type="ECO:0000256" key="2">
    <source>
        <dbReference type="ARBA" id="ARBA00035112"/>
    </source>
</evidence>
<dbReference type="InterPro" id="IPR021765">
    <property type="entry name" value="UstYa-like"/>
</dbReference>
<comment type="pathway">
    <text evidence="1">Mycotoxin biosynthesis.</text>
</comment>
<keyword evidence="4" id="KW-1133">Transmembrane helix</keyword>
<accession>A0A9Q9EEI1</accession>
<reference evidence="5" key="1">
    <citation type="submission" date="2022-06" db="EMBL/GenBank/DDBJ databases">
        <title>Complete genome sequences of two strains of the flax pathogen Septoria linicola.</title>
        <authorList>
            <person name="Lapalu N."/>
            <person name="Simon A."/>
            <person name="Demenou B."/>
            <person name="Paumier D."/>
            <person name="Guillot M.-P."/>
            <person name="Gout L."/>
            <person name="Valade R."/>
        </authorList>
    </citation>
    <scope>NUCLEOTIDE SEQUENCE</scope>
    <source>
        <strain evidence="5">SE15195</strain>
    </source>
</reference>
<dbReference type="AlphaFoldDB" id="A0A9Q9EEI1"/>
<organism evidence="5 6">
    <name type="scientific">Septoria linicola</name>
    <dbReference type="NCBI Taxonomy" id="215465"/>
    <lineage>
        <taxon>Eukaryota</taxon>
        <taxon>Fungi</taxon>
        <taxon>Dikarya</taxon>
        <taxon>Ascomycota</taxon>
        <taxon>Pezizomycotina</taxon>
        <taxon>Dothideomycetes</taxon>
        <taxon>Dothideomycetidae</taxon>
        <taxon>Mycosphaerellales</taxon>
        <taxon>Mycosphaerellaceae</taxon>
        <taxon>Septoria</taxon>
    </lineage>
</organism>
<protein>
    <submittedName>
        <fullName evidence="5">Mycotoxin biosynthesis protein UstYa</fullName>
    </submittedName>
</protein>
<evidence type="ECO:0000256" key="4">
    <source>
        <dbReference type="SAM" id="Phobius"/>
    </source>
</evidence>
<evidence type="ECO:0000313" key="6">
    <source>
        <dbReference type="Proteomes" id="UP001056384"/>
    </source>
</evidence>
<feature type="transmembrane region" description="Helical" evidence="4">
    <location>
        <begin position="57"/>
        <end position="78"/>
    </location>
</feature>
<keyword evidence="4" id="KW-0812">Transmembrane</keyword>
<dbReference type="GO" id="GO:0043386">
    <property type="term" value="P:mycotoxin biosynthetic process"/>
    <property type="evidence" value="ECO:0007669"/>
    <property type="project" value="InterPro"/>
</dbReference>
<evidence type="ECO:0000256" key="1">
    <source>
        <dbReference type="ARBA" id="ARBA00004685"/>
    </source>
</evidence>
<evidence type="ECO:0000313" key="5">
    <source>
        <dbReference type="EMBL" id="USW47895.1"/>
    </source>
</evidence>
<dbReference type="Pfam" id="PF11807">
    <property type="entry name" value="UstYa"/>
    <property type="match status" value="1"/>
</dbReference>
<feature type="compositionally biased region" description="Acidic residues" evidence="3">
    <location>
        <begin position="13"/>
        <end position="32"/>
    </location>
</feature>
<dbReference type="PANTHER" id="PTHR33365">
    <property type="entry name" value="YALI0B05434P"/>
    <property type="match status" value="1"/>
</dbReference>
<dbReference type="PANTHER" id="PTHR33365:SF4">
    <property type="entry name" value="CYCLOCHLOROTINE BIOSYNTHESIS PROTEIN O"/>
    <property type="match status" value="1"/>
</dbReference>
<keyword evidence="4" id="KW-0472">Membrane</keyword>
<dbReference type="EMBL" id="CP099418">
    <property type="protein sequence ID" value="USW47895.1"/>
    <property type="molecule type" value="Genomic_DNA"/>
</dbReference>
<proteinExistence type="inferred from homology"/>
<dbReference type="Proteomes" id="UP001056384">
    <property type="component" value="Chromosome 1"/>
</dbReference>
<feature type="region of interest" description="Disordered" evidence="3">
    <location>
        <begin position="1"/>
        <end position="39"/>
    </location>
</feature>
<keyword evidence="6" id="KW-1185">Reference proteome</keyword>
<gene>
    <name evidence="5" type="ORF">Slin15195_G012140</name>
</gene>
<name>A0A9Q9EEI1_9PEZI</name>